<dbReference type="Proteomes" id="UP000308092">
    <property type="component" value="Unassembled WGS sequence"/>
</dbReference>
<dbReference type="STRING" id="1220188.A0A4S3IZ97"/>
<protein>
    <submittedName>
        <fullName evidence="1">Uncharacterized protein</fullName>
    </submittedName>
</protein>
<evidence type="ECO:0000313" key="1">
    <source>
        <dbReference type="EMBL" id="THC87733.1"/>
    </source>
</evidence>
<name>A0A4S3IZ97_9EURO</name>
<keyword evidence="2" id="KW-1185">Reference proteome</keyword>
<dbReference type="EMBL" id="SOSA01001065">
    <property type="protein sequence ID" value="THC87733.1"/>
    <property type="molecule type" value="Genomic_DNA"/>
</dbReference>
<organism evidence="1 2">
    <name type="scientific">Aspergillus tanneri</name>
    <dbReference type="NCBI Taxonomy" id="1220188"/>
    <lineage>
        <taxon>Eukaryota</taxon>
        <taxon>Fungi</taxon>
        <taxon>Dikarya</taxon>
        <taxon>Ascomycota</taxon>
        <taxon>Pezizomycotina</taxon>
        <taxon>Eurotiomycetes</taxon>
        <taxon>Eurotiomycetidae</taxon>
        <taxon>Eurotiales</taxon>
        <taxon>Aspergillaceae</taxon>
        <taxon>Aspergillus</taxon>
        <taxon>Aspergillus subgen. Circumdati</taxon>
    </lineage>
</organism>
<dbReference type="AlphaFoldDB" id="A0A4S3IZ97"/>
<reference evidence="1 2" key="1">
    <citation type="submission" date="2019-03" db="EMBL/GenBank/DDBJ databases">
        <title>The genome sequence of a newly discovered highly antifungal drug resistant Aspergillus species, Aspergillus tanneri NIH 1004.</title>
        <authorList>
            <person name="Mounaud S."/>
            <person name="Singh I."/>
            <person name="Joardar V."/>
            <person name="Pakala S."/>
            <person name="Pakala S."/>
            <person name="Venepally P."/>
            <person name="Hoover J."/>
            <person name="Nierman W."/>
            <person name="Chung J."/>
            <person name="Losada L."/>
        </authorList>
    </citation>
    <scope>NUCLEOTIDE SEQUENCE [LARGE SCALE GENOMIC DNA]</scope>
    <source>
        <strain evidence="1 2">NIH1004</strain>
    </source>
</reference>
<sequence length="153" mass="16805">MPSEGSTIYSQGFNFGSFVLHGVDNRTGQYTCSVTLYEALAEARNCPTFKLSLNYNALNPEDIGFGKGWAFNLSRYQHRQGRTISLVTGEQYQVYDPASSVSQTKSSKASALRSRALTIMSSTSPDSARFCQTSTMSTSGLFLLRSLRPSADR</sequence>
<proteinExistence type="predicted"/>
<gene>
    <name evidence="1" type="ORF">EYZ11_012822</name>
</gene>
<accession>A0A4S3IZ97</accession>
<comment type="caution">
    <text evidence="1">The sequence shown here is derived from an EMBL/GenBank/DDBJ whole genome shotgun (WGS) entry which is preliminary data.</text>
</comment>
<dbReference type="VEuPathDB" id="FungiDB:EYZ11_012822"/>
<evidence type="ECO:0000313" key="2">
    <source>
        <dbReference type="Proteomes" id="UP000308092"/>
    </source>
</evidence>